<protein>
    <recommendedName>
        <fullName evidence="10">Major facilitator superfamily (MFS) profile domain-containing protein</fullName>
    </recommendedName>
</protein>
<evidence type="ECO:0000256" key="9">
    <source>
        <dbReference type="SAM" id="Phobius"/>
    </source>
</evidence>
<proteinExistence type="inferred from homology"/>
<dbReference type="InterPro" id="IPR036259">
    <property type="entry name" value="MFS_trans_sf"/>
</dbReference>
<feature type="transmembrane region" description="Helical" evidence="9">
    <location>
        <begin position="938"/>
        <end position="959"/>
    </location>
</feature>
<dbReference type="InterPro" id="IPR002938">
    <property type="entry name" value="FAD-bd"/>
</dbReference>
<feature type="transmembrane region" description="Helical" evidence="9">
    <location>
        <begin position="821"/>
        <end position="840"/>
    </location>
</feature>
<accession>A0ABX2W1D7</accession>
<dbReference type="InterPro" id="IPR036188">
    <property type="entry name" value="FAD/NAD-bd_sf"/>
</dbReference>
<keyword evidence="12" id="KW-1185">Reference proteome</keyword>
<keyword evidence="5" id="KW-0274">FAD</keyword>
<feature type="transmembrane region" description="Helical" evidence="9">
    <location>
        <begin position="1189"/>
        <end position="1210"/>
    </location>
</feature>
<feature type="transmembrane region" description="Helical" evidence="9">
    <location>
        <begin position="1117"/>
        <end position="1137"/>
    </location>
</feature>
<dbReference type="Gene3D" id="1.20.1250.20">
    <property type="entry name" value="MFS general substrate transporter like domains"/>
    <property type="match status" value="1"/>
</dbReference>
<evidence type="ECO:0000256" key="4">
    <source>
        <dbReference type="ARBA" id="ARBA00022692"/>
    </source>
</evidence>
<dbReference type="InterPro" id="IPR038220">
    <property type="entry name" value="PHOX_C_sf"/>
</dbReference>
<evidence type="ECO:0000256" key="8">
    <source>
        <dbReference type="ARBA" id="ARBA00023136"/>
    </source>
</evidence>
<dbReference type="InterPro" id="IPR011701">
    <property type="entry name" value="MFS"/>
</dbReference>
<dbReference type="PANTHER" id="PTHR23501">
    <property type="entry name" value="MAJOR FACILITATOR SUPERFAMILY"/>
    <property type="match status" value="1"/>
</dbReference>
<evidence type="ECO:0000256" key="2">
    <source>
        <dbReference type="ARBA" id="ARBA00007801"/>
    </source>
</evidence>
<feature type="transmembrane region" description="Helical" evidence="9">
    <location>
        <begin position="878"/>
        <end position="903"/>
    </location>
</feature>
<dbReference type="GeneID" id="69032867"/>
<gene>
    <name evidence="11" type="ORF">BDCG_17975</name>
</gene>
<feature type="transmembrane region" description="Helical" evidence="9">
    <location>
        <begin position="1250"/>
        <end position="1273"/>
    </location>
</feature>
<dbReference type="Gene3D" id="1.20.1720.10">
    <property type="entry name" value="Multidrug resistance protein D"/>
    <property type="match status" value="1"/>
</dbReference>
<feature type="domain" description="Major facilitator superfamily (MFS) profile" evidence="10">
    <location>
        <begin position="786"/>
        <end position="1231"/>
    </location>
</feature>
<dbReference type="SUPFAM" id="SSF54373">
    <property type="entry name" value="FAD-linked reductases, C-terminal domain"/>
    <property type="match status" value="1"/>
</dbReference>
<dbReference type="PRINTS" id="PR00420">
    <property type="entry name" value="RNGMNOXGNASE"/>
</dbReference>
<dbReference type="SUPFAM" id="SSF51905">
    <property type="entry name" value="FAD/NAD(P)-binding domain"/>
    <property type="match status" value="1"/>
</dbReference>
<feature type="transmembrane region" description="Helical" evidence="9">
    <location>
        <begin position="1088"/>
        <end position="1110"/>
    </location>
</feature>
<dbReference type="Gene3D" id="3.50.50.60">
    <property type="entry name" value="FAD/NAD(P)-binding domain"/>
    <property type="match status" value="1"/>
</dbReference>
<feature type="transmembrane region" description="Helical" evidence="9">
    <location>
        <begin position="1053"/>
        <end position="1076"/>
    </location>
</feature>
<feature type="transmembrane region" description="Helical" evidence="9">
    <location>
        <begin position="1013"/>
        <end position="1032"/>
    </location>
</feature>
<evidence type="ECO:0000256" key="6">
    <source>
        <dbReference type="ARBA" id="ARBA00022989"/>
    </source>
</evidence>
<evidence type="ECO:0000256" key="7">
    <source>
        <dbReference type="ARBA" id="ARBA00023002"/>
    </source>
</evidence>
<dbReference type="Pfam" id="PF01494">
    <property type="entry name" value="FAD_binding_3"/>
    <property type="match status" value="1"/>
</dbReference>
<dbReference type="InterPro" id="IPR012941">
    <property type="entry name" value="Phe_hydrox_C_dim_dom"/>
</dbReference>
<evidence type="ECO:0000259" key="10">
    <source>
        <dbReference type="PROSITE" id="PS50850"/>
    </source>
</evidence>
<dbReference type="Proteomes" id="UP000002039">
    <property type="component" value="Unassembled WGS sequence"/>
</dbReference>
<dbReference type="RefSeq" id="XP_045282926.1">
    <property type="nucleotide sequence ID" value="XM_045427014.1"/>
</dbReference>
<dbReference type="CDD" id="cd02979">
    <property type="entry name" value="PHOX_C"/>
    <property type="match status" value="1"/>
</dbReference>
<dbReference type="EMBL" id="EQ999987">
    <property type="protein sequence ID" value="OAT03199.1"/>
    <property type="molecule type" value="Genomic_DNA"/>
</dbReference>
<dbReference type="PANTHER" id="PTHR23501:SF67">
    <property type="entry name" value="MFS MULTIDRUG EFFLUX TRANSPORTER (EUROFUNG)"/>
    <property type="match status" value="1"/>
</dbReference>
<comment type="similarity">
    <text evidence="2">Belongs to the PheA/TfdB FAD monooxygenase family.</text>
</comment>
<keyword evidence="8 9" id="KW-0472">Membrane</keyword>
<feature type="transmembrane region" description="Helical" evidence="9">
    <location>
        <begin position="1143"/>
        <end position="1168"/>
    </location>
</feature>
<dbReference type="Gene3D" id="3.40.30.20">
    <property type="match status" value="1"/>
</dbReference>
<keyword evidence="4 9" id="KW-0812">Transmembrane</keyword>
<dbReference type="CDD" id="cd17502">
    <property type="entry name" value="MFS_Azr1_MDR_like"/>
    <property type="match status" value="1"/>
</dbReference>
<dbReference type="Pfam" id="PF07976">
    <property type="entry name" value="Phe_hydrox_dim"/>
    <property type="match status" value="1"/>
</dbReference>
<comment type="subcellular location">
    <subcellularLocation>
        <location evidence="1">Membrane</location>
        <topology evidence="1">Multi-pass membrane protein</topology>
    </subcellularLocation>
</comment>
<keyword evidence="3" id="KW-0285">Flavoprotein</keyword>
<evidence type="ECO:0000256" key="3">
    <source>
        <dbReference type="ARBA" id="ARBA00022630"/>
    </source>
</evidence>
<keyword evidence="6 9" id="KW-1133">Transmembrane helix</keyword>
<reference evidence="12" key="1">
    <citation type="journal article" date="2015" name="PLoS Genet.">
        <title>The dynamic genome and transcriptome of the human fungal pathogen Blastomyces and close relative Emmonsia.</title>
        <authorList>
            <person name="Munoz J.F."/>
            <person name="Gauthier G.M."/>
            <person name="Desjardins C.A."/>
            <person name="Gallo J.E."/>
            <person name="Holder J."/>
            <person name="Sullivan T.D."/>
            <person name="Marty A.J."/>
            <person name="Carmen J.C."/>
            <person name="Chen Z."/>
            <person name="Ding L."/>
            <person name="Gujja S."/>
            <person name="Magrini V."/>
            <person name="Misas E."/>
            <person name="Mitreva M."/>
            <person name="Priest M."/>
            <person name="Saif S."/>
            <person name="Whiston E.A."/>
            <person name="Young S."/>
            <person name="Zeng Q."/>
            <person name="Goldman W.E."/>
            <person name="Mardis E.R."/>
            <person name="Taylor J.W."/>
            <person name="McEwen J.G."/>
            <person name="Clay O.K."/>
            <person name="Klein B.S."/>
            <person name="Cuomo C.A."/>
        </authorList>
    </citation>
    <scope>NUCLEOTIDE SEQUENCE [LARGE SCALE GENOMIC DNA]</scope>
    <source>
        <strain evidence="12">ER-3 / ATCC MYA-2586</strain>
    </source>
</reference>
<dbReference type="SUPFAM" id="SSF52833">
    <property type="entry name" value="Thioredoxin-like"/>
    <property type="match status" value="1"/>
</dbReference>
<keyword evidence="7" id="KW-0560">Oxidoreductase</keyword>
<dbReference type="PROSITE" id="PS50850">
    <property type="entry name" value="MFS"/>
    <property type="match status" value="1"/>
</dbReference>
<name>A0ABX2W1D7_AJEDR</name>
<evidence type="ECO:0000256" key="5">
    <source>
        <dbReference type="ARBA" id="ARBA00022827"/>
    </source>
</evidence>
<evidence type="ECO:0000313" key="12">
    <source>
        <dbReference type="Proteomes" id="UP000002039"/>
    </source>
</evidence>
<dbReference type="InterPro" id="IPR005829">
    <property type="entry name" value="Sugar_transporter_CS"/>
</dbReference>
<feature type="transmembrane region" description="Helical" evidence="9">
    <location>
        <begin position="980"/>
        <end position="1001"/>
    </location>
</feature>
<feature type="transmembrane region" description="Helical" evidence="9">
    <location>
        <begin position="783"/>
        <end position="801"/>
    </location>
</feature>
<feature type="transmembrane region" description="Helical" evidence="9">
    <location>
        <begin position="852"/>
        <end position="872"/>
    </location>
</feature>
<organism evidence="11 12">
    <name type="scientific">Ajellomyces dermatitidis (strain ER-3 / ATCC MYA-2586)</name>
    <name type="common">Blastomyces dermatitidis</name>
    <dbReference type="NCBI Taxonomy" id="559297"/>
    <lineage>
        <taxon>Eukaryota</taxon>
        <taxon>Fungi</taxon>
        <taxon>Dikarya</taxon>
        <taxon>Ascomycota</taxon>
        <taxon>Pezizomycotina</taxon>
        <taxon>Eurotiomycetes</taxon>
        <taxon>Eurotiomycetidae</taxon>
        <taxon>Onygenales</taxon>
        <taxon>Ajellomycetaceae</taxon>
        <taxon>Blastomyces</taxon>
    </lineage>
</organism>
<dbReference type="Gene3D" id="3.30.9.10">
    <property type="entry name" value="D-Amino Acid Oxidase, subunit A, domain 2"/>
    <property type="match status" value="1"/>
</dbReference>
<dbReference type="InterPro" id="IPR020846">
    <property type="entry name" value="MFS_dom"/>
</dbReference>
<evidence type="ECO:0000256" key="1">
    <source>
        <dbReference type="ARBA" id="ARBA00004141"/>
    </source>
</evidence>
<dbReference type="Pfam" id="PF07690">
    <property type="entry name" value="MFS_1"/>
    <property type="match status" value="1"/>
</dbReference>
<evidence type="ECO:0000313" key="11">
    <source>
        <dbReference type="EMBL" id="OAT03199.1"/>
    </source>
</evidence>
<dbReference type="InterPro" id="IPR036249">
    <property type="entry name" value="Thioredoxin-like_sf"/>
</dbReference>
<feature type="transmembrane region" description="Helical" evidence="9">
    <location>
        <begin position="915"/>
        <end position="932"/>
    </location>
</feature>
<dbReference type="SUPFAM" id="SSF103473">
    <property type="entry name" value="MFS general substrate transporter"/>
    <property type="match status" value="1"/>
</dbReference>
<dbReference type="PROSITE" id="PS00216">
    <property type="entry name" value="SUGAR_TRANSPORT_1"/>
    <property type="match status" value="1"/>
</dbReference>
<sequence length="1282" mass="141581">MKPFTEEETIKHQATLNETIAQPLPRQTPLPTVPQDDVETYEVVIAGAGPAGLLLNLLLARYGLPDSSRLCIDSSPSALKVGHADAMMQRTLEVFRSLDIADEIWNQGLRAYEFTRWIKDPSAPTGFIRQFSQYTSQIKGRYKPAMLLISQGRIERILHDNLKKYSKRGVVWNCRIVDVQIENGVESDFPVKATLELNGEKRKVRTKYLIGADGAHSVVRQSIGINQTGGSIGDIWGAIDMVVDTDFPDIRRPVHLTSTNRIVSIIPRERKNDGEYLTRIYVPFADDDPIEPGSSAPVVNTEESQRARRAKVTPELILQRTRDLFHPYYIRPKQDIEWWTAYQVGRRVAERLVEKDKAGNSRVFLVGDACHTHSPAMGQGMNVALMDSYDLSWKLMYAINGLTPEPEKLLDTFSHDRLKNAKKLVDYDRDWYEGRYMIESEDSVKADNFLELELLAFMVGAIEYDEGFLVDEKTGTSDGPINSSNFLNGVLREGRRLGDGIITRFADGDIRHSQDEFPSDGRFRILVFASDDLLKNPDGNSASSLNEICQEILPSFVPKTVELVVFVPFNSFSFEWADIPPAVKREAEMRLHYLDPEGYSAYGVDMKLGAVTVVRPDGYVGTIARLDDTQKIDSYLKRFSYPIRNLLINPNELFCDLSVNSNQHSICPAGTAITIPSHVMLIGEGSRIIWFIGRNSKNEVGVRASQPLLGEPTETLQDRHFQSGQRNGENETTPLIRQNITSNGKLTGTSNGCEPKSFLKASVCADDDNIHDTHFIDITPSKFWVIFGSLLLSIVLSFFDGSLLESIHPVISSHFHVANSASWLSTGFLLTCTVFQPIIGQISDIFGRRVPYLVSITIFFISTAWCGTAWSFSSFLCARLLCGVGASGIIALGSIICSDLIYIEHRGMYQSYLSLAYGLGNCLGLAFGGLIVDTLGWRAAFGIQLPLLCVLFAAAYFTLPSNLGPQLARERNINIRQALGTIDIAGSFCLVLGVTALMLGLNLGGNVFPWRHPLVISSLIVFCLVSVPFIKVERLSSNPAIPLPLLSKGPHANLMLGNFLAGISINTILFNAPLFFQAVKLESPTSSGLRLLPASVGLMISSLLTGILMARTRRLKPILLLGVFWLIGSSTCSGILSVKAPDWVSVLIIAMAAFSQGALYPPTMMGVLSTSAQEDQAVITTTLSLLRSLGWVMGVAVSSLIFQNALGAFLRQTVTGHDKADIILRVRKSIKEIAQLDTIHKAQVVSAYEMALRVTFLSSVLWGVLVLALTVPVKLPRLGHKK</sequence>